<protein>
    <recommendedName>
        <fullName evidence="1">SnoaL-like domain-containing protein</fullName>
    </recommendedName>
</protein>
<dbReference type="Gene3D" id="3.10.450.50">
    <property type="match status" value="1"/>
</dbReference>
<dbReference type="Pfam" id="PF12680">
    <property type="entry name" value="SnoaL_2"/>
    <property type="match status" value="1"/>
</dbReference>
<evidence type="ECO:0000313" key="3">
    <source>
        <dbReference type="Proteomes" id="UP000545490"/>
    </source>
</evidence>
<dbReference type="RefSeq" id="WP_183605019.1">
    <property type="nucleotide sequence ID" value="NZ_JACIDG010000014.1"/>
</dbReference>
<organism evidence="2 3">
    <name type="scientific">Rhizobium fabae</name>
    <dbReference type="NCBI Taxonomy" id="573179"/>
    <lineage>
        <taxon>Bacteria</taxon>
        <taxon>Pseudomonadati</taxon>
        <taxon>Pseudomonadota</taxon>
        <taxon>Alphaproteobacteria</taxon>
        <taxon>Hyphomicrobiales</taxon>
        <taxon>Rhizobiaceae</taxon>
        <taxon>Rhizobium/Agrobacterium group</taxon>
        <taxon>Rhizobium</taxon>
    </lineage>
</organism>
<dbReference type="Proteomes" id="UP000545490">
    <property type="component" value="Unassembled WGS sequence"/>
</dbReference>
<dbReference type="AlphaFoldDB" id="A0A7W6BEM8"/>
<sequence>MGNQQTGPAIDYDGLMQAHLFRVFAERDAERRRAAIRELYAETVSVFEPDAEATGHDGVDHTVDAILSKAPPSFVFGTFGPAIGHHGIGRMRWHFGPSDGPPVVTGLDVVEIVDGKITKLYVFLDPPAA</sequence>
<accession>A0A7W6BEM8</accession>
<dbReference type="InterPro" id="IPR037401">
    <property type="entry name" value="SnoaL-like"/>
</dbReference>
<dbReference type="SUPFAM" id="SSF54427">
    <property type="entry name" value="NTF2-like"/>
    <property type="match status" value="1"/>
</dbReference>
<gene>
    <name evidence="2" type="ORF">GGQ65_005063</name>
</gene>
<feature type="domain" description="SnoaL-like" evidence="1">
    <location>
        <begin position="20"/>
        <end position="119"/>
    </location>
</feature>
<evidence type="ECO:0000259" key="1">
    <source>
        <dbReference type="Pfam" id="PF12680"/>
    </source>
</evidence>
<reference evidence="2 3" key="1">
    <citation type="submission" date="2020-08" db="EMBL/GenBank/DDBJ databases">
        <title>Genomic Encyclopedia of Type Strains, Phase IV (KMG-IV): sequencing the most valuable type-strain genomes for metagenomic binning, comparative biology and taxonomic classification.</title>
        <authorList>
            <person name="Goeker M."/>
        </authorList>
    </citation>
    <scope>NUCLEOTIDE SEQUENCE [LARGE SCALE GENOMIC DNA]</scope>
    <source>
        <strain evidence="2 3">DSM 19331</strain>
    </source>
</reference>
<evidence type="ECO:0000313" key="2">
    <source>
        <dbReference type="EMBL" id="MBB3917744.1"/>
    </source>
</evidence>
<comment type="caution">
    <text evidence="2">The sequence shown here is derived from an EMBL/GenBank/DDBJ whole genome shotgun (WGS) entry which is preliminary data.</text>
</comment>
<dbReference type="InterPro" id="IPR032710">
    <property type="entry name" value="NTF2-like_dom_sf"/>
</dbReference>
<proteinExistence type="predicted"/>
<name>A0A7W6BEM8_9HYPH</name>
<dbReference type="EMBL" id="JACIDG010000014">
    <property type="protein sequence ID" value="MBB3917744.1"/>
    <property type="molecule type" value="Genomic_DNA"/>
</dbReference>